<feature type="compositionally biased region" description="Polar residues" evidence="2">
    <location>
        <begin position="35"/>
        <end position="54"/>
    </location>
</feature>
<dbReference type="OMA" id="PLKYNNQ"/>
<reference evidence="4" key="1">
    <citation type="submission" date="2021-01" db="EMBL/GenBank/DDBJ databases">
        <authorList>
            <consortium name="Genoscope - CEA"/>
            <person name="William W."/>
        </authorList>
    </citation>
    <scope>NUCLEOTIDE SEQUENCE</scope>
</reference>
<proteinExistence type="predicted"/>
<accession>A0A8S1VCY0</accession>
<dbReference type="AlphaFoldDB" id="A0A8S1VCY0"/>
<protein>
    <recommendedName>
        <fullName evidence="3">GAF domain-containing protein</fullName>
    </recommendedName>
</protein>
<dbReference type="SMART" id="SM00065">
    <property type="entry name" value="GAF"/>
    <property type="match status" value="2"/>
</dbReference>
<evidence type="ECO:0000259" key="3">
    <source>
        <dbReference type="SMART" id="SM00065"/>
    </source>
</evidence>
<feature type="domain" description="GAF" evidence="3">
    <location>
        <begin position="274"/>
        <end position="418"/>
    </location>
</feature>
<dbReference type="PANTHER" id="PTHR43336">
    <property type="entry name" value="OXYGEN SENSOR HISTIDINE KINASE RESPONSE REGULATOR DEVS/DOSS"/>
    <property type="match status" value="1"/>
</dbReference>
<dbReference type="Proteomes" id="UP000683925">
    <property type="component" value="Unassembled WGS sequence"/>
</dbReference>
<evidence type="ECO:0000256" key="1">
    <source>
        <dbReference type="SAM" id="Coils"/>
    </source>
</evidence>
<dbReference type="EMBL" id="CAJJDP010000064">
    <property type="protein sequence ID" value="CAD8175070.1"/>
    <property type="molecule type" value="Genomic_DNA"/>
</dbReference>
<evidence type="ECO:0000313" key="5">
    <source>
        <dbReference type="Proteomes" id="UP000683925"/>
    </source>
</evidence>
<comment type="caution">
    <text evidence="4">The sequence shown here is derived from an EMBL/GenBank/DDBJ whole genome shotgun (WGS) entry which is preliminary data.</text>
</comment>
<organism evidence="4 5">
    <name type="scientific">Paramecium octaurelia</name>
    <dbReference type="NCBI Taxonomy" id="43137"/>
    <lineage>
        <taxon>Eukaryota</taxon>
        <taxon>Sar</taxon>
        <taxon>Alveolata</taxon>
        <taxon>Ciliophora</taxon>
        <taxon>Intramacronucleata</taxon>
        <taxon>Oligohymenophorea</taxon>
        <taxon>Peniculida</taxon>
        <taxon>Parameciidae</taxon>
        <taxon>Paramecium</taxon>
    </lineage>
</organism>
<dbReference type="PANTHER" id="PTHR43336:SF3">
    <property type="entry name" value="GUANYLATE CYCLASE DOMAIN-CONTAINING PROTEIN"/>
    <property type="match status" value="1"/>
</dbReference>
<evidence type="ECO:0000313" key="4">
    <source>
        <dbReference type="EMBL" id="CAD8175070.1"/>
    </source>
</evidence>
<dbReference type="Pfam" id="PF01590">
    <property type="entry name" value="GAF"/>
    <property type="match status" value="2"/>
</dbReference>
<dbReference type="OrthoDB" id="74705at2759"/>
<name>A0A8S1VCY0_PAROT</name>
<evidence type="ECO:0000256" key="2">
    <source>
        <dbReference type="SAM" id="MobiDB-lite"/>
    </source>
</evidence>
<sequence length="582" mass="67198">MNKLEILNSPRLTTQTEHIKKSFYSRDIKSDKNFESSSYHQRTQKNEGTCSPSNHQNEFMLEQIRRLKDQIKLQQKEIERLSYINEYLIQANQTKLNILQSERQFHSKKVTIKLGHNKTMSEKKNYLSKFLDETSQQSPSVKRRIYRNPTLARLHLEQESEQQKNEKQTQKASTFYDTLQQEDCFRTNAILNVQLSDEDAMQQYKQDGTVQLMRELLDNEDSFGDIIQNMSAQKLSFLYDKFKRIMSDHNQLFILVLRLKKIVMGALQMNSSILLDDALQTIIDKCVDCLECDRASCFIVDQSKKELWTRVAKGTSATIRLQVGQGIAGFVAQSKTILNIEDAYRDQRFNSQQDIKNNYKTKTLLVCPIMENDKCVGVLQCVNKQSGYFTKDDEALLQIMCEFSRSVLKNAMNHDAQMLIQNKLRHLIKTGVLLQSKQHEIHKFIQQAQERLRSLMNVDFAKIVYNDIQANKVVHLNKEGKLDESDNTLGIMGNCIHSQSIIAISNCYINPLFNPNIDIETSMPIICMPLKYNNQIIGALQVVNVKGIGGSDSKVNSIDLEMLELFCLQTSQCLMQMKTNQH</sequence>
<keyword evidence="5" id="KW-1185">Reference proteome</keyword>
<feature type="region of interest" description="Disordered" evidence="2">
    <location>
        <begin position="34"/>
        <end position="54"/>
    </location>
</feature>
<gene>
    <name evidence="4" type="ORF">POCTA_138.1.T0650009</name>
</gene>
<feature type="coiled-coil region" evidence="1">
    <location>
        <begin position="57"/>
        <end position="84"/>
    </location>
</feature>
<feature type="domain" description="GAF" evidence="3">
    <location>
        <begin position="440"/>
        <end position="582"/>
    </location>
</feature>
<keyword evidence="1" id="KW-0175">Coiled coil</keyword>
<dbReference type="InterPro" id="IPR003018">
    <property type="entry name" value="GAF"/>
</dbReference>